<comment type="caution">
    <text evidence="14">The sequence shown here is derived from an EMBL/GenBank/DDBJ whole genome shotgun (WGS) entry which is preliminary data.</text>
</comment>
<dbReference type="SUPFAM" id="SSF109998">
    <property type="entry name" value="Triger factor/SurA peptide-binding domain-like"/>
    <property type="match status" value="1"/>
</dbReference>
<dbReference type="Pfam" id="PF13624">
    <property type="entry name" value="SurA_N_3"/>
    <property type="match status" value="1"/>
</dbReference>
<keyword evidence="3" id="KW-0997">Cell inner membrane</keyword>
<keyword evidence="5 12" id="KW-1133">Transmembrane helix</keyword>
<dbReference type="InterPro" id="IPR052029">
    <property type="entry name" value="PpiD_chaperone"/>
</dbReference>
<dbReference type="EMBL" id="SWCJ01000001">
    <property type="protein sequence ID" value="TKB58268.1"/>
    <property type="molecule type" value="Genomic_DNA"/>
</dbReference>
<keyword evidence="2" id="KW-1003">Cell membrane</keyword>
<keyword evidence="6 12" id="KW-0472">Membrane</keyword>
<evidence type="ECO:0000313" key="14">
    <source>
        <dbReference type="EMBL" id="TKB58268.1"/>
    </source>
</evidence>
<evidence type="ECO:0000256" key="5">
    <source>
        <dbReference type="ARBA" id="ARBA00022989"/>
    </source>
</evidence>
<comment type="similarity">
    <text evidence="8">Belongs to the PpiD chaperone family.</text>
</comment>
<evidence type="ECO:0000256" key="6">
    <source>
        <dbReference type="ARBA" id="ARBA00023136"/>
    </source>
</evidence>
<evidence type="ECO:0000256" key="11">
    <source>
        <dbReference type="PROSITE-ProRule" id="PRU00278"/>
    </source>
</evidence>
<feature type="transmembrane region" description="Helical" evidence="12">
    <location>
        <begin position="12"/>
        <end position="34"/>
    </location>
</feature>
<comment type="subcellular location">
    <subcellularLocation>
        <location evidence="1">Cell inner membrane</location>
        <topology evidence="1">Single-pass type II membrane protein</topology>
        <orientation evidence="1">Periplasmic side</orientation>
    </subcellularLocation>
</comment>
<dbReference type="GO" id="GO:0003755">
    <property type="term" value="F:peptidyl-prolyl cis-trans isomerase activity"/>
    <property type="evidence" value="ECO:0007669"/>
    <property type="project" value="UniProtKB-KW"/>
</dbReference>
<dbReference type="InterPro" id="IPR027304">
    <property type="entry name" value="Trigger_fact/SurA_dom_sf"/>
</dbReference>
<evidence type="ECO:0000256" key="3">
    <source>
        <dbReference type="ARBA" id="ARBA00022519"/>
    </source>
</evidence>
<dbReference type="PROSITE" id="PS50198">
    <property type="entry name" value="PPIC_PPIASE_2"/>
    <property type="match status" value="1"/>
</dbReference>
<keyword evidence="7" id="KW-0143">Chaperone</keyword>
<dbReference type="AlphaFoldDB" id="A0A4V5NZ08"/>
<dbReference type="Gene3D" id="1.10.4030.10">
    <property type="entry name" value="Porin chaperone SurA, peptide-binding domain"/>
    <property type="match status" value="1"/>
</dbReference>
<feature type="domain" description="PpiC" evidence="13">
    <location>
        <begin position="268"/>
        <end position="359"/>
    </location>
</feature>
<evidence type="ECO:0000256" key="9">
    <source>
        <dbReference type="ARBA" id="ARBA00040743"/>
    </source>
</evidence>
<sequence>MLEKIREGSQGGAAKIILGAVILSFALSGVYSYLGSGGQVNAASVNGEDITRYDLEKELQNEQNRMRQQMGEMFDSLASNTAYMNQVRTAVLERMIAERLIDQKAKELGLRVSAEQIKQAIVSMPEFQVEGKFDNDRYQAILRQVNMTADQLANMLSRDMVRQQLMRSLLGTDIVTTEEAMSILALQQQQREFSYTTVSKSDFTDSIEIADSEVQSFYNKNMDRFATPEQVALEYVELNVADMAKDVAVTDEEVQSYYDAHSASYQMPERRLAAMILIEGDDRAKAEAVLARLNAGEDFATVAKEASDDFSAENGGELDWFEAGAMGGDFDAALFGQEKGQYSDIIDSDFGFQIILTKDIESGSAAPLSDVRDEIVAAVQNELAQERFYELQQLLADVSFQVPENLDDAAGEVGAEVKTTELFSRFNAPAAVNNQRVINAAFSDAVILDNMNSDIIELDSGHVMVVRAKEHKAAGTMPLAEVSEQIKAQLVAEAASEKAKVAADEKLAQLKSGTALEGMTLVAAVGRNGTPELDPRLVGEVFAMPKPVNGASSAAVEMSNGDYAIVSLTKVIAGEPEAAIADSLKLRLANTASQSQYQALIATLRAGSDVSYPVVAEQ</sequence>
<accession>A0A4V5NZ08</accession>
<evidence type="ECO:0000256" key="1">
    <source>
        <dbReference type="ARBA" id="ARBA00004382"/>
    </source>
</evidence>
<dbReference type="RefSeq" id="WP_136861416.1">
    <property type="nucleotide sequence ID" value="NZ_SWCJ01000001.1"/>
</dbReference>
<dbReference type="InterPro" id="IPR046357">
    <property type="entry name" value="PPIase_dom_sf"/>
</dbReference>
<dbReference type="GO" id="GO:0005886">
    <property type="term" value="C:plasma membrane"/>
    <property type="evidence" value="ECO:0007669"/>
    <property type="project" value="UniProtKB-SubCell"/>
</dbReference>
<evidence type="ECO:0000256" key="8">
    <source>
        <dbReference type="ARBA" id="ARBA00038408"/>
    </source>
</evidence>
<keyword evidence="15" id="KW-1185">Reference proteome</keyword>
<evidence type="ECO:0000313" key="15">
    <source>
        <dbReference type="Proteomes" id="UP000305675"/>
    </source>
</evidence>
<keyword evidence="4 12" id="KW-0812">Transmembrane</keyword>
<dbReference type="PANTHER" id="PTHR47529:SF1">
    <property type="entry name" value="PERIPLASMIC CHAPERONE PPID"/>
    <property type="match status" value="1"/>
</dbReference>
<reference evidence="14 15" key="1">
    <citation type="submission" date="2019-04" db="EMBL/GenBank/DDBJ databases">
        <authorList>
            <person name="Hwang J.C."/>
        </authorList>
    </citation>
    <scope>NUCLEOTIDE SEQUENCE [LARGE SCALE GENOMIC DNA]</scope>
    <source>
        <strain evidence="14 15">IMCC35002</strain>
    </source>
</reference>
<evidence type="ECO:0000259" key="13">
    <source>
        <dbReference type="PROSITE" id="PS50198"/>
    </source>
</evidence>
<protein>
    <recommendedName>
        <fullName evidence="9">Periplasmic chaperone PpiD</fullName>
    </recommendedName>
    <alternativeName>
        <fullName evidence="10">Periplasmic folding chaperone</fullName>
    </alternativeName>
</protein>
<dbReference type="SUPFAM" id="SSF54534">
    <property type="entry name" value="FKBP-like"/>
    <property type="match status" value="1"/>
</dbReference>
<keyword evidence="11 14" id="KW-0413">Isomerase</keyword>
<keyword evidence="11" id="KW-0697">Rotamase</keyword>
<evidence type="ECO:0000256" key="7">
    <source>
        <dbReference type="ARBA" id="ARBA00023186"/>
    </source>
</evidence>
<evidence type="ECO:0000256" key="4">
    <source>
        <dbReference type="ARBA" id="ARBA00022692"/>
    </source>
</evidence>
<dbReference type="Gene3D" id="3.10.50.40">
    <property type="match status" value="1"/>
</dbReference>
<dbReference type="Proteomes" id="UP000305675">
    <property type="component" value="Unassembled WGS sequence"/>
</dbReference>
<dbReference type="OrthoDB" id="9812372at2"/>
<proteinExistence type="inferred from homology"/>
<gene>
    <name evidence="14" type="ORF">FCL42_00470</name>
</gene>
<evidence type="ECO:0000256" key="2">
    <source>
        <dbReference type="ARBA" id="ARBA00022475"/>
    </source>
</evidence>
<name>A0A4V5NZ08_9GAMM</name>
<organism evidence="14 15">
    <name type="scientific">Ferrimonas aestuarii</name>
    <dbReference type="NCBI Taxonomy" id="2569539"/>
    <lineage>
        <taxon>Bacteria</taxon>
        <taxon>Pseudomonadati</taxon>
        <taxon>Pseudomonadota</taxon>
        <taxon>Gammaproteobacteria</taxon>
        <taxon>Alteromonadales</taxon>
        <taxon>Ferrimonadaceae</taxon>
        <taxon>Ferrimonas</taxon>
    </lineage>
</organism>
<dbReference type="PANTHER" id="PTHR47529">
    <property type="entry name" value="PEPTIDYL-PROLYL CIS-TRANS ISOMERASE D"/>
    <property type="match status" value="1"/>
</dbReference>
<evidence type="ECO:0000256" key="10">
    <source>
        <dbReference type="ARBA" id="ARBA00042775"/>
    </source>
</evidence>
<evidence type="ECO:0000256" key="12">
    <source>
        <dbReference type="SAM" id="Phobius"/>
    </source>
</evidence>
<dbReference type="Pfam" id="PF13145">
    <property type="entry name" value="Rotamase_2"/>
    <property type="match status" value="1"/>
</dbReference>
<dbReference type="InterPro" id="IPR000297">
    <property type="entry name" value="PPIase_PpiC"/>
</dbReference>